<evidence type="ECO:0000313" key="9">
    <source>
        <dbReference type="Proteomes" id="UP000078561"/>
    </source>
</evidence>
<proteinExistence type="inferred from homology"/>
<dbReference type="InterPro" id="IPR031315">
    <property type="entry name" value="LNS2/PITP"/>
</dbReference>
<dbReference type="Proteomes" id="UP000078561">
    <property type="component" value="Unassembled WGS sequence"/>
</dbReference>
<dbReference type="Gene3D" id="3.40.50.1000">
    <property type="entry name" value="HAD superfamily/HAD-like"/>
    <property type="match status" value="1"/>
</dbReference>
<feature type="compositionally biased region" description="Polar residues" evidence="6">
    <location>
        <begin position="345"/>
        <end position="369"/>
    </location>
</feature>
<dbReference type="InterPro" id="IPR026058">
    <property type="entry name" value="LIPIN"/>
</dbReference>
<name>A0A163JKL1_ABSGL</name>
<dbReference type="PANTHER" id="PTHR12181">
    <property type="entry name" value="LIPIN"/>
    <property type="match status" value="1"/>
</dbReference>
<feature type="compositionally biased region" description="Polar residues" evidence="6">
    <location>
        <begin position="132"/>
        <end position="143"/>
    </location>
</feature>
<evidence type="ECO:0000256" key="4">
    <source>
        <dbReference type="ARBA" id="ARBA00022553"/>
    </source>
</evidence>
<keyword evidence="5" id="KW-0378">Hydrolase</keyword>
<dbReference type="Pfam" id="PF04571">
    <property type="entry name" value="Lipin_N"/>
    <property type="match status" value="1"/>
</dbReference>
<dbReference type="FunFam" id="3.40.50.1000:FF:000063">
    <property type="entry name" value="Nuclear elongation and deformation protein"/>
    <property type="match status" value="1"/>
</dbReference>
<dbReference type="GO" id="GO:0019432">
    <property type="term" value="P:triglyceride biosynthetic process"/>
    <property type="evidence" value="ECO:0007669"/>
    <property type="project" value="TreeGrafter"/>
</dbReference>
<dbReference type="Pfam" id="PF08235">
    <property type="entry name" value="LNS2"/>
    <property type="match status" value="1"/>
</dbReference>
<feature type="compositionally biased region" description="Polar residues" evidence="6">
    <location>
        <begin position="815"/>
        <end position="831"/>
    </location>
</feature>
<dbReference type="OrthoDB" id="4567at2759"/>
<feature type="compositionally biased region" description="Acidic residues" evidence="6">
    <location>
        <begin position="145"/>
        <end position="155"/>
    </location>
</feature>
<dbReference type="InterPro" id="IPR023214">
    <property type="entry name" value="HAD_sf"/>
</dbReference>
<dbReference type="AlphaFoldDB" id="A0A163JKL1"/>
<protein>
    <recommendedName>
        <fullName evidence="3">phosphatidate phosphatase</fullName>
        <ecNumber evidence="3">3.1.3.4</ecNumber>
    </recommendedName>
</protein>
<reference evidence="8" key="1">
    <citation type="submission" date="2016-04" db="EMBL/GenBank/DDBJ databases">
        <authorList>
            <person name="Evans L.H."/>
            <person name="Alamgir A."/>
            <person name="Owens N."/>
            <person name="Weber N.D."/>
            <person name="Virtaneva K."/>
            <person name="Barbian K."/>
            <person name="Babar A."/>
            <person name="Rosenke K."/>
        </authorList>
    </citation>
    <scope>NUCLEOTIDE SEQUENCE [LARGE SCALE GENOMIC DNA]</scope>
    <source>
        <strain evidence="8">CBS 101.48</strain>
    </source>
</reference>
<dbReference type="EMBL" id="LT553043">
    <property type="protein sequence ID" value="SAM00013.1"/>
    <property type="molecule type" value="Genomic_DNA"/>
</dbReference>
<feature type="region of interest" description="Disordered" evidence="6">
    <location>
        <begin position="889"/>
        <end position="913"/>
    </location>
</feature>
<dbReference type="SUPFAM" id="SSF56784">
    <property type="entry name" value="HAD-like"/>
    <property type="match status" value="1"/>
</dbReference>
<feature type="region of interest" description="Disordered" evidence="6">
    <location>
        <begin position="340"/>
        <end position="369"/>
    </location>
</feature>
<comment type="cofactor">
    <cofactor evidence="1">
        <name>Mg(2+)</name>
        <dbReference type="ChEBI" id="CHEBI:18420"/>
    </cofactor>
</comment>
<dbReference type="FunCoup" id="A0A163JKL1">
    <property type="interactions" value="410"/>
</dbReference>
<evidence type="ECO:0000256" key="5">
    <source>
        <dbReference type="ARBA" id="ARBA00022801"/>
    </source>
</evidence>
<feature type="compositionally biased region" description="Basic and acidic residues" evidence="6">
    <location>
        <begin position="534"/>
        <end position="545"/>
    </location>
</feature>
<dbReference type="STRING" id="4829.A0A163JKL1"/>
<evidence type="ECO:0000256" key="1">
    <source>
        <dbReference type="ARBA" id="ARBA00001946"/>
    </source>
</evidence>
<feature type="region of interest" description="Disordered" evidence="6">
    <location>
        <begin position="524"/>
        <end position="545"/>
    </location>
</feature>
<dbReference type="SMART" id="SM00775">
    <property type="entry name" value="LNS2"/>
    <property type="match status" value="1"/>
</dbReference>
<dbReference type="EC" id="3.1.3.4" evidence="3"/>
<feature type="region of interest" description="Disordered" evidence="6">
    <location>
        <begin position="815"/>
        <end position="868"/>
    </location>
</feature>
<keyword evidence="4" id="KW-0597">Phosphoprotein</keyword>
<sequence length="953" mass="105472">MEYFGKLFSSVHTFYNELNPATLSGAIDIVVVKQADGQLSSSPFHVRFGKLSVLRPQEKKVVIKVNDDIVPYVMKVGDAGEAFFVFETDHDVPEEFQTSPLLDAYHDTGDDDSKAAEEPPFLDIGQAKSRPQDPNNESNLTFTSEESESEPEELDGGGVGGRSGPLELQSPKMIIEEQMDKVVTHLDTSYHTQNDMSLNNLNNKLAAVDLYQQPTNQTYPQSDGSTLLERVLSDPISTTTITKETFTIRPTTKSLNSMCMEVIRHSHHDGDTQQQQQQQLQPGDVTKETTMLQDPAEDDSIFLDIAGYKSAHDSQQTGHASVTTAPALAGNSSPGINSWGWGQSYKDQVASSPDGATSEQQMAQQQDGSTEIWVQPGQAYSIQLSLCGLSVFGPDEAQNASVFRQHQISFGTFTQNPNILNDKSLVFKHNDRYYATGCSGPFFTSLLVFKKPMQELPHYENAQGSDDSNNGTYRFGRGWRQWFSRSSVQAVETTTGTGQLDDGNTHHTTFTTSTKATTFGLDSALSTEQQQQQQRKDTHKAATEADVPKPRRNFAKTLRLTSDQLKSLPLKQGVNTISFSVTSAYQGTATCVAKLFLWDANIKLVVSDIDGTITKSDALGHVFTMIGKDWTHSGVAKLYTDVHHNGYQFLYLTSRAIGQADYTRDYLKGVIQGDYQLPDGPVLMSPDRLFTSFHREVIIRKPEVFKMGCLRDVRRLFGDYNPFYAGFGNRITDGVSYRSVDVPTSRIFTIDPHGEVKLELLLGFKSSYVDLNSLVDQMFPPFGNDDEDQTFNDWNFWKAPLPVLDLPPDLINPVRSTSSPLLDSKSKSNADASPKRKPIVPDMSSLPKESVIDTPPRQKSNILRRLTSRSSLRSTSSLPAIPSLSSASLLPPKIKHSSTSNLPISSSHSTPTFSLEKASPVKKLSFEQLDDDAFDATLDALEDEIDMDSIPFI</sequence>
<evidence type="ECO:0000259" key="7">
    <source>
        <dbReference type="SMART" id="SM00775"/>
    </source>
</evidence>
<evidence type="ECO:0000256" key="6">
    <source>
        <dbReference type="SAM" id="MobiDB-lite"/>
    </source>
</evidence>
<evidence type="ECO:0000256" key="2">
    <source>
        <dbReference type="ARBA" id="ARBA00005476"/>
    </source>
</evidence>
<dbReference type="Pfam" id="PF16876">
    <property type="entry name" value="Lipin_mid"/>
    <property type="match status" value="1"/>
</dbReference>
<keyword evidence="9" id="KW-1185">Reference proteome</keyword>
<feature type="compositionally biased region" description="Polar residues" evidence="6">
    <location>
        <begin position="897"/>
        <end position="913"/>
    </location>
</feature>
<accession>A0A163JKL1</accession>
<feature type="region of interest" description="Disordered" evidence="6">
    <location>
        <begin position="123"/>
        <end position="167"/>
    </location>
</feature>
<dbReference type="InterPro" id="IPR013209">
    <property type="entry name" value="LNS2"/>
</dbReference>
<evidence type="ECO:0000256" key="3">
    <source>
        <dbReference type="ARBA" id="ARBA00012638"/>
    </source>
</evidence>
<dbReference type="InterPro" id="IPR036412">
    <property type="entry name" value="HAD-like_sf"/>
</dbReference>
<dbReference type="InterPro" id="IPR007651">
    <property type="entry name" value="Lipin_N"/>
</dbReference>
<dbReference type="GO" id="GO:0008195">
    <property type="term" value="F:phosphatidate phosphatase activity"/>
    <property type="evidence" value="ECO:0007669"/>
    <property type="project" value="UniProtKB-EC"/>
</dbReference>
<dbReference type="InterPro" id="IPR031703">
    <property type="entry name" value="Lipin_mid"/>
</dbReference>
<comment type="similarity">
    <text evidence="2">Belongs to the lipin family.</text>
</comment>
<dbReference type="InParanoid" id="A0A163JKL1"/>
<feature type="domain" description="LNS2/PITP" evidence="7">
    <location>
        <begin position="604"/>
        <end position="759"/>
    </location>
</feature>
<dbReference type="PANTHER" id="PTHR12181:SF12">
    <property type="entry name" value="PHOSPHATIDATE PHOSPHATASE"/>
    <property type="match status" value="1"/>
</dbReference>
<gene>
    <name evidence="8" type="primary">ABSGL_05669.1 scaffold 7188</name>
</gene>
<dbReference type="GO" id="GO:0009062">
    <property type="term" value="P:fatty acid catabolic process"/>
    <property type="evidence" value="ECO:0007669"/>
    <property type="project" value="TreeGrafter"/>
</dbReference>
<evidence type="ECO:0000313" key="8">
    <source>
        <dbReference type="EMBL" id="SAM00013.1"/>
    </source>
</evidence>
<organism evidence="8">
    <name type="scientific">Absidia glauca</name>
    <name type="common">Pin mould</name>
    <dbReference type="NCBI Taxonomy" id="4829"/>
    <lineage>
        <taxon>Eukaryota</taxon>
        <taxon>Fungi</taxon>
        <taxon>Fungi incertae sedis</taxon>
        <taxon>Mucoromycota</taxon>
        <taxon>Mucoromycotina</taxon>
        <taxon>Mucoromycetes</taxon>
        <taxon>Mucorales</taxon>
        <taxon>Cunninghamellaceae</taxon>
        <taxon>Absidia</taxon>
    </lineage>
</organism>
<dbReference type="GO" id="GO:0005634">
    <property type="term" value="C:nucleus"/>
    <property type="evidence" value="ECO:0007669"/>
    <property type="project" value="TreeGrafter"/>
</dbReference>